<dbReference type="GeneTree" id="ENSGT00390000006707"/>
<dbReference type="PANTHER" id="PTHR21096:SF0">
    <property type="entry name" value="PROTEIN FAM136A"/>
    <property type="match status" value="1"/>
</dbReference>
<dbReference type="STRING" id="1841481.ENSSLDP00000020907"/>
<dbReference type="Proteomes" id="UP000261360">
    <property type="component" value="Unplaced"/>
</dbReference>
<evidence type="ECO:0000313" key="4">
    <source>
        <dbReference type="Proteomes" id="UP000261360"/>
    </source>
</evidence>
<protein>
    <recommendedName>
        <fullName evidence="2">Protein FAM136A</fullName>
    </recommendedName>
</protein>
<dbReference type="Ensembl" id="ENSSLDT00000021602.1">
    <property type="protein sequence ID" value="ENSSLDP00000020907.1"/>
    <property type="gene ID" value="ENSSLDG00000016347.1"/>
</dbReference>
<reference evidence="3" key="1">
    <citation type="submission" date="2025-08" db="UniProtKB">
        <authorList>
            <consortium name="Ensembl"/>
        </authorList>
    </citation>
    <scope>IDENTIFICATION</scope>
</reference>
<evidence type="ECO:0000256" key="2">
    <source>
        <dbReference type="ARBA" id="ARBA00017657"/>
    </source>
</evidence>
<keyword evidence="4" id="KW-1185">Reference proteome</keyword>
<dbReference type="AlphaFoldDB" id="A0A3B4XVN2"/>
<dbReference type="GO" id="GO:0005737">
    <property type="term" value="C:cytoplasm"/>
    <property type="evidence" value="ECO:0007669"/>
    <property type="project" value="TreeGrafter"/>
</dbReference>
<sequence length="152" mass="16983">MGFPCSVKHPAEQGTAILHRSMAEAHQARVQNVVEEMVQSLEKHHIRKMQGRMFKCSAECCDSSTDSMSQVHQCIERCHTPLATAQGLVTSELEKCTMHCNDKAKDLFDSGAKEPAVRSLMDRCVGSCVDDHVNLIPSMTRRLKENLDSIQQ</sequence>
<organism evidence="3 4">
    <name type="scientific">Seriola lalandi dorsalis</name>
    <dbReference type="NCBI Taxonomy" id="1841481"/>
    <lineage>
        <taxon>Eukaryota</taxon>
        <taxon>Metazoa</taxon>
        <taxon>Chordata</taxon>
        <taxon>Craniata</taxon>
        <taxon>Vertebrata</taxon>
        <taxon>Euteleostomi</taxon>
        <taxon>Actinopterygii</taxon>
        <taxon>Neopterygii</taxon>
        <taxon>Teleostei</taxon>
        <taxon>Neoteleostei</taxon>
        <taxon>Acanthomorphata</taxon>
        <taxon>Carangaria</taxon>
        <taxon>Carangiformes</taxon>
        <taxon>Carangidae</taxon>
        <taxon>Seriola</taxon>
    </lineage>
</organism>
<evidence type="ECO:0000256" key="1">
    <source>
        <dbReference type="ARBA" id="ARBA00009952"/>
    </source>
</evidence>
<name>A0A3B4XVN2_SERLL</name>
<accession>A0A3B4XVN2</accession>
<dbReference type="PANTHER" id="PTHR21096">
    <property type="entry name" value="PROTEIN FAM136A"/>
    <property type="match status" value="1"/>
</dbReference>
<evidence type="ECO:0000313" key="3">
    <source>
        <dbReference type="Ensembl" id="ENSSLDP00000020907.1"/>
    </source>
</evidence>
<comment type="similarity">
    <text evidence="1">Belongs to the FAM136 family.</text>
</comment>
<proteinExistence type="inferred from homology"/>
<reference evidence="3" key="2">
    <citation type="submission" date="2025-09" db="UniProtKB">
        <authorList>
            <consortium name="Ensembl"/>
        </authorList>
    </citation>
    <scope>IDENTIFICATION</scope>
</reference>
<dbReference type="InterPro" id="IPR008560">
    <property type="entry name" value="DUF842_euk"/>
</dbReference>
<dbReference type="Pfam" id="PF05811">
    <property type="entry name" value="DUF842"/>
    <property type="match status" value="1"/>
</dbReference>